<dbReference type="SMART" id="SM00530">
    <property type="entry name" value="HTH_XRE"/>
    <property type="match status" value="1"/>
</dbReference>
<organism evidence="2 3">
    <name type="scientific">Falsiroseomonas tokyonensis</name>
    <dbReference type="NCBI Taxonomy" id="430521"/>
    <lineage>
        <taxon>Bacteria</taxon>
        <taxon>Pseudomonadati</taxon>
        <taxon>Pseudomonadota</taxon>
        <taxon>Alphaproteobacteria</taxon>
        <taxon>Acetobacterales</taxon>
        <taxon>Roseomonadaceae</taxon>
        <taxon>Falsiroseomonas</taxon>
    </lineage>
</organism>
<accession>A0ABV7C1L2</accession>
<protein>
    <submittedName>
        <fullName evidence="2">Helix-turn-helix domain-containing protein</fullName>
    </submittedName>
</protein>
<dbReference type="PROSITE" id="PS50943">
    <property type="entry name" value="HTH_CROC1"/>
    <property type="match status" value="1"/>
</dbReference>
<name>A0ABV7C1L2_9PROT</name>
<evidence type="ECO:0000259" key="1">
    <source>
        <dbReference type="PROSITE" id="PS50943"/>
    </source>
</evidence>
<dbReference type="EMBL" id="JBHRSB010000009">
    <property type="protein sequence ID" value="MFC3003051.1"/>
    <property type="molecule type" value="Genomic_DNA"/>
</dbReference>
<evidence type="ECO:0000313" key="2">
    <source>
        <dbReference type="EMBL" id="MFC3003051.1"/>
    </source>
</evidence>
<evidence type="ECO:0000313" key="3">
    <source>
        <dbReference type="Proteomes" id="UP001595420"/>
    </source>
</evidence>
<dbReference type="Pfam" id="PF13560">
    <property type="entry name" value="HTH_31"/>
    <property type="match status" value="1"/>
</dbReference>
<proteinExistence type="predicted"/>
<sequence>MAIDPRQIGERLRAWRLGSGLSPEEVAGRLGISRAGLYKYEKDGITRLDLLEAMAEMFGVSLAAVLGIEVEHFSTGAAFFERMRQLEAEAEHVVAYFEPVSILLTSSSYLARLDIMLRESLAGDAEALAAAETALEVLKQRRLTGRTPVVSSMVALPQLAQLLRTGLVGRDDMPREVQAERRGWAREEVENLARLLETSPIGVQVGLLEAAPPSGTFQLVRLRSGRTLACISPFRLADHPNVTFGIATVTAEPATVSLYERLAKQLWARALQGPSAAALLRDLLRKTGQAADSP</sequence>
<gene>
    <name evidence="2" type="ORF">ACFOD3_24370</name>
</gene>
<dbReference type="CDD" id="cd00093">
    <property type="entry name" value="HTH_XRE"/>
    <property type="match status" value="1"/>
</dbReference>
<dbReference type="Proteomes" id="UP001595420">
    <property type="component" value="Unassembled WGS sequence"/>
</dbReference>
<dbReference type="InterPro" id="IPR001387">
    <property type="entry name" value="Cro/C1-type_HTH"/>
</dbReference>
<feature type="domain" description="HTH cro/C1-type" evidence="1">
    <location>
        <begin position="12"/>
        <end position="65"/>
    </location>
</feature>
<reference evidence="3" key="1">
    <citation type="journal article" date="2019" name="Int. J. Syst. Evol. Microbiol.">
        <title>The Global Catalogue of Microorganisms (GCM) 10K type strain sequencing project: providing services to taxonomists for standard genome sequencing and annotation.</title>
        <authorList>
            <consortium name="The Broad Institute Genomics Platform"/>
            <consortium name="The Broad Institute Genome Sequencing Center for Infectious Disease"/>
            <person name="Wu L."/>
            <person name="Ma J."/>
        </authorList>
    </citation>
    <scope>NUCLEOTIDE SEQUENCE [LARGE SCALE GENOMIC DNA]</scope>
    <source>
        <strain evidence="3">CGMCC 1.16855</strain>
    </source>
</reference>
<dbReference type="RefSeq" id="WP_216839446.1">
    <property type="nucleotide sequence ID" value="NZ_JAFNJS010000009.1"/>
</dbReference>
<keyword evidence="3" id="KW-1185">Reference proteome</keyword>
<comment type="caution">
    <text evidence="2">The sequence shown here is derived from an EMBL/GenBank/DDBJ whole genome shotgun (WGS) entry which is preliminary data.</text>
</comment>